<dbReference type="RefSeq" id="WP_200811120.1">
    <property type="nucleotide sequence ID" value="NZ_FWXN01000002.1"/>
</dbReference>
<dbReference type="Proteomes" id="UP000192634">
    <property type="component" value="Unassembled WGS sequence"/>
</dbReference>
<proteinExistence type="predicted"/>
<protein>
    <submittedName>
        <fullName evidence="2">PhnB protein</fullName>
    </submittedName>
</protein>
<evidence type="ECO:0000313" key="3">
    <source>
        <dbReference type="Proteomes" id="UP000192634"/>
    </source>
</evidence>
<dbReference type="PANTHER" id="PTHR34109:SF1">
    <property type="entry name" value="VOC DOMAIN-CONTAINING PROTEIN"/>
    <property type="match status" value="1"/>
</dbReference>
<dbReference type="PROSITE" id="PS51819">
    <property type="entry name" value="VOC"/>
    <property type="match status" value="1"/>
</dbReference>
<accession>A0A1W1YK71</accession>
<evidence type="ECO:0000313" key="2">
    <source>
        <dbReference type="EMBL" id="SMC36191.1"/>
    </source>
</evidence>
<name>A0A1W1YK71_9MICO</name>
<organism evidence="2 3">
    <name type="scientific">Janibacter indicus</name>
    <dbReference type="NCBI Taxonomy" id="857417"/>
    <lineage>
        <taxon>Bacteria</taxon>
        <taxon>Bacillati</taxon>
        <taxon>Actinomycetota</taxon>
        <taxon>Actinomycetes</taxon>
        <taxon>Micrococcales</taxon>
        <taxon>Intrasporangiaceae</taxon>
        <taxon>Janibacter</taxon>
    </lineage>
</organism>
<dbReference type="InterPro" id="IPR004360">
    <property type="entry name" value="Glyas_Fos-R_dOase_dom"/>
</dbReference>
<dbReference type="SUPFAM" id="SSF54593">
    <property type="entry name" value="Glyoxalase/Bleomycin resistance protein/Dihydroxybiphenyl dioxygenase"/>
    <property type="match status" value="1"/>
</dbReference>
<dbReference type="AlphaFoldDB" id="A0A1W1YK71"/>
<dbReference type="Pfam" id="PF00903">
    <property type="entry name" value="Glyoxalase"/>
    <property type="match status" value="1"/>
</dbReference>
<dbReference type="InterPro" id="IPR029068">
    <property type="entry name" value="Glyas_Bleomycin-R_OHBP_Dase"/>
</dbReference>
<dbReference type="EMBL" id="FWXN01000002">
    <property type="protein sequence ID" value="SMC36191.1"/>
    <property type="molecule type" value="Genomic_DNA"/>
</dbReference>
<feature type="domain" description="VOC" evidence="1">
    <location>
        <begin position="7"/>
        <end position="128"/>
    </location>
</feature>
<dbReference type="Gene3D" id="3.10.180.10">
    <property type="entry name" value="2,3-Dihydroxybiphenyl 1,2-Dioxygenase, domain 1"/>
    <property type="match status" value="1"/>
</dbReference>
<dbReference type="PANTHER" id="PTHR34109">
    <property type="entry name" value="BNAUNNG04460D PROTEIN-RELATED"/>
    <property type="match status" value="1"/>
</dbReference>
<evidence type="ECO:0000259" key="1">
    <source>
        <dbReference type="PROSITE" id="PS51819"/>
    </source>
</evidence>
<reference evidence="2 3" key="1">
    <citation type="submission" date="2017-04" db="EMBL/GenBank/DDBJ databases">
        <authorList>
            <person name="Afonso C.L."/>
            <person name="Miller P.J."/>
            <person name="Scott M.A."/>
            <person name="Spackman E."/>
            <person name="Goraichik I."/>
            <person name="Dimitrov K.M."/>
            <person name="Suarez D.L."/>
            <person name="Swayne D.E."/>
        </authorList>
    </citation>
    <scope>NUCLEOTIDE SEQUENCE [LARGE SCALE GENOMIC DNA]</scope>
    <source>
        <strain evidence="2 3">CGMCC 1.12511</strain>
    </source>
</reference>
<sequence>MDQMRLSPKLVIGDGPGGADRAIDFYRDALGAELDVRHSMGDAVVFARLLLPGGGELHVKDADDVDPGPPAGGGGHILDIVCDDPDAVVARAVDHGAEVVFAVDDQPYGSRQGRFRDPFGHQWIIGTPIAMSEDAVRGALDAWADGSTG</sequence>
<gene>
    <name evidence="2" type="ORF">SAMN06296429_10279</name>
</gene>
<dbReference type="InterPro" id="IPR037523">
    <property type="entry name" value="VOC_core"/>
</dbReference>